<dbReference type="Gene3D" id="1.10.238.10">
    <property type="entry name" value="EF-hand"/>
    <property type="match status" value="1"/>
</dbReference>
<gene>
    <name evidence="3" type="ORF">B9G98_02723</name>
</gene>
<accession>A0A2T0FJB9</accession>
<dbReference type="STRING" id="45607.A0A2T0FJB9"/>
<dbReference type="RefSeq" id="XP_024665048.1">
    <property type="nucleotide sequence ID" value="XM_024809280.1"/>
</dbReference>
<dbReference type="Pfam" id="PF12763">
    <property type="entry name" value="EH"/>
    <property type="match status" value="1"/>
</dbReference>
<feature type="compositionally biased region" description="Basic and acidic residues" evidence="1">
    <location>
        <begin position="136"/>
        <end position="146"/>
    </location>
</feature>
<feature type="compositionally biased region" description="Polar residues" evidence="1">
    <location>
        <begin position="124"/>
        <end position="134"/>
    </location>
</feature>
<dbReference type="SUPFAM" id="SSF47473">
    <property type="entry name" value="EF-hand"/>
    <property type="match status" value="1"/>
</dbReference>
<feature type="region of interest" description="Disordered" evidence="1">
    <location>
        <begin position="1"/>
        <end position="24"/>
    </location>
</feature>
<evidence type="ECO:0000313" key="4">
    <source>
        <dbReference type="Proteomes" id="UP000238350"/>
    </source>
</evidence>
<dbReference type="PROSITE" id="PS50031">
    <property type="entry name" value="EH"/>
    <property type="match status" value="1"/>
</dbReference>
<dbReference type="OrthoDB" id="10045710at2759"/>
<dbReference type="GeneID" id="36516471"/>
<feature type="compositionally biased region" description="Low complexity" evidence="1">
    <location>
        <begin position="470"/>
        <end position="485"/>
    </location>
</feature>
<feature type="region of interest" description="Disordered" evidence="1">
    <location>
        <begin position="420"/>
        <end position="487"/>
    </location>
</feature>
<dbReference type="AlphaFoldDB" id="A0A2T0FJB9"/>
<dbReference type="Proteomes" id="UP000238350">
    <property type="component" value="Unassembled WGS sequence"/>
</dbReference>
<keyword evidence="4" id="KW-1185">Reference proteome</keyword>
<dbReference type="InterPro" id="IPR011992">
    <property type="entry name" value="EF-hand-dom_pair"/>
</dbReference>
<reference evidence="3 4" key="1">
    <citation type="submission" date="2017-04" db="EMBL/GenBank/DDBJ databases">
        <title>Genome sequencing of [Candida] sorbophila.</title>
        <authorList>
            <person name="Ahn J.O."/>
        </authorList>
    </citation>
    <scope>NUCLEOTIDE SEQUENCE [LARGE SCALE GENOMIC DNA]</scope>
    <source>
        <strain evidence="3 4">DS02</strain>
    </source>
</reference>
<protein>
    <submittedName>
        <fullName evidence="3">Increased rDNA silencing protein 4</fullName>
    </submittedName>
</protein>
<evidence type="ECO:0000256" key="1">
    <source>
        <dbReference type="SAM" id="MobiDB-lite"/>
    </source>
</evidence>
<dbReference type="CDD" id="cd00052">
    <property type="entry name" value="EH"/>
    <property type="match status" value="1"/>
</dbReference>
<dbReference type="SMART" id="SM00027">
    <property type="entry name" value="EH"/>
    <property type="match status" value="1"/>
</dbReference>
<feature type="region of interest" description="Disordered" evidence="1">
    <location>
        <begin position="60"/>
        <end position="98"/>
    </location>
</feature>
<proteinExistence type="predicted"/>
<name>A0A2T0FJB9_9ASCO</name>
<feature type="region of interest" description="Disordered" evidence="1">
    <location>
        <begin position="112"/>
        <end position="186"/>
    </location>
</feature>
<dbReference type="EMBL" id="NDIQ01000021">
    <property type="protein sequence ID" value="PRT55103.1"/>
    <property type="molecule type" value="Genomic_DNA"/>
</dbReference>
<organism evidence="3 4">
    <name type="scientific">Wickerhamiella sorbophila</name>
    <dbReference type="NCBI Taxonomy" id="45607"/>
    <lineage>
        <taxon>Eukaryota</taxon>
        <taxon>Fungi</taxon>
        <taxon>Dikarya</taxon>
        <taxon>Ascomycota</taxon>
        <taxon>Saccharomycotina</taxon>
        <taxon>Dipodascomycetes</taxon>
        <taxon>Dipodascales</taxon>
        <taxon>Trichomonascaceae</taxon>
        <taxon>Wickerhamiella</taxon>
    </lineage>
</organism>
<evidence type="ECO:0000313" key="3">
    <source>
        <dbReference type="EMBL" id="PRT55103.1"/>
    </source>
</evidence>
<feature type="domain" description="EH" evidence="2">
    <location>
        <begin position="683"/>
        <end position="750"/>
    </location>
</feature>
<feature type="compositionally biased region" description="Polar residues" evidence="1">
    <location>
        <begin position="166"/>
        <end position="177"/>
    </location>
</feature>
<dbReference type="InterPro" id="IPR000261">
    <property type="entry name" value="EH_dom"/>
</dbReference>
<sequence>MSEPQRSRYIGWDPGKQPVKSDERKLRDLYNGSVSHVEHQSRTISAQRPAFVAAAARVAAANAKKTGSEAPQRPLSSPQKLGVPQDANRAQQSNHARFNSISARAAAATSVRAANRLSQKPLAKTSSVTVNNKRAVTKDMKNKNQEPVESADSLDADDQSGLAKTAASTALTDTPTKSARPRDGSVSTLSTVSLLFGSAGAPTVALTPAEAATSAAAATALKRSRQSSILTDLDYDTSFTEREREEASHAAQLAAPSSLGVFSETEVGIPTNEGSPPCRTGSVDRIEQELPEKPKKVLTAQASAAARASLLRPIEVVPREPLSSKFVSSLSASLKSQIDNKNKETDMKAAETQRQRNLAIEQTAARLSATRDLDLHEAASASSVQPDGPSQSARSALAAAVKATPFAETEVIRIQEVVAARSRRKKRFRPSGQWSGGGIAQPQRANTQNDRPHLVQRWSTMTASRHETPVSEPVTSTSTSDDAASPSKKNGFFSRMFRKSPSKSEVSLMTIEATPSPVIAATIPKKHLKQTMRDGHISKKKIFNEEKPWKHHLEAHVISEKERKRYEKVWAANKGSHVPLLATIVEAVGEQNGLLPAGLGELEGYKSSQSLLSTASASTQPVAQPGNHTVAQPIPTPGLAPAHAAANLATNNVAMALSPVPSSFGVVNRQSFDGRSIQSIDTLEQYERQQLEDIHGYVVAQLWRRSHLSDDVLSQVWDLVDNNQDGTLDRSSFVVGMWLVDQCLYGRKLPTKVDDAIWKSVGHLQVKIRVKNPRKNLLRVKYLRHRKRASAATAVDPYLSLSYSAESPRNTASDC</sequence>
<comment type="caution">
    <text evidence="3">The sequence shown here is derived from an EMBL/GenBank/DDBJ whole genome shotgun (WGS) entry which is preliminary data.</text>
</comment>
<evidence type="ECO:0000259" key="2">
    <source>
        <dbReference type="PROSITE" id="PS50031"/>
    </source>
</evidence>